<dbReference type="Proteomes" id="UP001632037">
    <property type="component" value="Unassembled WGS sequence"/>
</dbReference>
<evidence type="ECO:0000256" key="4">
    <source>
        <dbReference type="ARBA" id="ARBA00023235"/>
    </source>
</evidence>
<dbReference type="GO" id="GO:0003755">
    <property type="term" value="F:peptidyl-prolyl cis-trans isomerase activity"/>
    <property type="evidence" value="ECO:0007669"/>
    <property type="project" value="UniProtKB-EC"/>
</dbReference>
<keyword evidence="4" id="KW-0413">Isomerase</keyword>
<feature type="repeat" description="TPR" evidence="5">
    <location>
        <begin position="247"/>
        <end position="280"/>
    </location>
</feature>
<keyword evidence="5" id="KW-0802">TPR repeat</keyword>
<dbReference type="EC" id="5.2.1.8" evidence="2"/>
<sequence length="311" mass="34882">MTVDRSAVRVCWALYRDATCSEGSYVLSGSLPLAQVHVAKLQTKHNSSERVSKFTLDLTGVQLVPELQQRVWDLLEKQKACNDQDSAISMDVSDEVFPVAVEDLTLGLQAAALGLNGETSLYCKLQLDSGDDEAEERQGADWFLWKLKRAAEYRVRGNESFKKESYRSAVKLYERALAWLEPPISRAEATLDEKIEYSADELQQVNPVAVACYANMATCFSKLDGDGDVCRCVAAASKALELDDAHVKARYRRSQAYLTSKEFDLAVADLVKLRELEPDNKLFRSAFTRAHTAKTQFRKKEQSAFANLFDK</sequence>
<keyword evidence="7" id="KW-1185">Reference proteome</keyword>
<accession>A0ABD3F0M9</accession>
<dbReference type="PANTHER" id="PTHR46512:SF9">
    <property type="entry name" value="PEPTIDYLPROLYL ISOMERASE"/>
    <property type="match status" value="1"/>
</dbReference>
<proteinExistence type="predicted"/>
<dbReference type="InterPro" id="IPR019734">
    <property type="entry name" value="TPR_rpt"/>
</dbReference>
<comment type="caution">
    <text evidence="6">The sequence shown here is derived from an EMBL/GenBank/DDBJ whole genome shotgun (WGS) entry which is preliminary data.</text>
</comment>
<protein>
    <recommendedName>
        <fullName evidence="2">peptidylprolyl isomerase</fullName>
        <ecNumber evidence="2">5.2.1.8</ecNumber>
    </recommendedName>
</protein>
<organism evidence="6 7">
    <name type="scientific">Phytophthora oleae</name>
    <dbReference type="NCBI Taxonomy" id="2107226"/>
    <lineage>
        <taxon>Eukaryota</taxon>
        <taxon>Sar</taxon>
        <taxon>Stramenopiles</taxon>
        <taxon>Oomycota</taxon>
        <taxon>Peronosporomycetes</taxon>
        <taxon>Peronosporales</taxon>
        <taxon>Peronosporaceae</taxon>
        <taxon>Phytophthora</taxon>
    </lineage>
</organism>
<dbReference type="EMBL" id="JBIMZQ010000042">
    <property type="protein sequence ID" value="KAL3660278.1"/>
    <property type="molecule type" value="Genomic_DNA"/>
</dbReference>
<dbReference type="InterPro" id="IPR011990">
    <property type="entry name" value="TPR-like_helical_dom_sf"/>
</dbReference>
<dbReference type="Gene3D" id="1.25.40.10">
    <property type="entry name" value="Tetratricopeptide repeat domain"/>
    <property type="match status" value="1"/>
</dbReference>
<evidence type="ECO:0000256" key="1">
    <source>
        <dbReference type="ARBA" id="ARBA00000971"/>
    </source>
</evidence>
<reference evidence="6 7" key="1">
    <citation type="submission" date="2024-09" db="EMBL/GenBank/DDBJ databases">
        <title>Genome sequencing and assembly of Phytophthora oleae, isolate VK10A, causative agent of rot of olive drupes.</title>
        <authorList>
            <person name="Conti Taguali S."/>
            <person name="Riolo M."/>
            <person name="La Spada F."/>
            <person name="Cacciola S.O."/>
            <person name="Dionisio G."/>
        </authorList>
    </citation>
    <scope>NUCLEOTIDE SEQUENCE [LARGE SCALE GENOMIC DNA]</scope>
    <source>
        <strain evidence="6 7">VK10A</strain>
    </source>
</reference>
<evidence type="ECO:0000313" key="7">
    <source>
        <dbReference type="Proteomes" id="UP001632037"/>
    </source>
</evidence>
<dbReference type="PROSITE" id="PS50005">
    <property type="entry name" value="TPR"/>
    <property type="match status" value="1"/>
</dbReference>
<dbReference type="InterPro" id="IPR050754">
    <property type="entry name" value="FKBP4/5/8-like"/>
</dbReference>
<gene>
    <name evidence="6" type="ORF">V7S43_014807</name>
</gene>
<evidence type="ECO:0000256" key="3">
    <source>
        <dbReference type="ARBA" id="ARBA00023110"/>
    </source>
</evidence>
<dbReference type="SUPFAM" id="SSF48452">
    <property type="entry name" value="TPR-like"/>
    <property type="match status" value="1"/>
</dbReference>
<evidence type="ECO:0000256" key="5">
    <source>
        <dbReference type="PROSITE-ProRule" id="PRU00339"/>
    </source>
</evidence>
<keyword evidence="3" id="KW-0697">Rotamase</keyword>
<dbReference type="AlphaFoldDB" id="A0ABD3F0M9"/>
<evidence type="ECO:0000256" key="2">
    <source>
        <dbReference type="ARBA" id="ARBA00013194"/>
    </source>
</evidence>
<comment type="catalytic activity">
    <reaction evidence="1">
        <text>[protein]-peptidylproline (omega=180) = [protein]-peptidylproline (omega=0)</text>
        <dbReference type="Rhea" id="RHEA:16237"/>
        <dbReference type="Rhea" id="RHEA-COMP:10747"/>
        <dbReference type="Rhea" id="RHEA-COMP:10748"/>
        <dbReference type="ChEBI" id="CHEBI:83833"/>
        <dbReference type="ChEBI" id="CHEBI:83834"/>
        <dbReference type="EC" id="5.2.1.8"/>
    </reaction>
</comment>
<name>A0ABD3F0M9_9STRA</name>
<evidence type="ECO:0000313" key="6">
    <source>
        <dbReference type="EMBL" id="KAL3660278.1"/>
    </source>
</evidence>
<dbReference type="PANTHER" id="PTHR46512">
    <property type="entry name" value="PEPTIDYLPROLYL ISOMERASE"/>
    <property type="match status" value="1"/>
</dbReference>